<dbReference type="InterPro" id="IPR026960">
    <property type="entry name" value="RVT-Znf"/>
</dbReference>
<evidence type="ECO:0000259" key="1">
    <source>
        <dbReference type="Pfam" id="PF13966"/>
    </source>
</evidence>
<accession>A0AAN9FTV2</accession>
<feature type="domain" description="Reverse transcriptase zinc-binding" evidence="1">
    <location>
        <begin position="88"/>
        <end position="177"/>
    </location>
</feature>
<dbReference type="Pfam" id="PF13966">
    <property type="entry name" value="zf-RVT"/>
    <property type="match status" value="1"/>
</dbReference>
<dbReference type="EMBL" id="JAYWIO010000002">
    <property type="protein sequence ID" value="KAK7280954.1"/>
    <property type="molecule type" value="Genomic_DNA"/>
</dbReference>
<comment type="caution">
    <text evidence="2">The sequence shown here is derived from an EMBL/GenBank/DDBJ whole genome shotgun (WGS) entry which is preliminary data.</text>
</comment>
<dbReference type="PANTHER" id="PTHR36617">
    <property type="entry name" value="PROTEIN, PUTATIVE-RELATED"/>
    <property type="match status" value="1"/>
</dbReference>
<organism evidence="2 3">
    <name type="scientific">Crotalaria pallida</name>
    <name type="common">Smooth rattlebox</name>
    <name type="synonym">Crotalaria striata</name>
    <dbReference type="NCBI Taxonomy" id="3830"/>
    <lineage>
        <taxon>Eukaryota</taxon>
        <taxon>Viridiplantae</taxon>
        <taxon>Streptophyta</taxon>
        <taxon>Embryophyta</taxon>
        <taxon>Tracheophyta</taxon>
        <taxon>Spermatophyta</taxon>
        <taxon>Magnoliopsida</taxon>
        <taxon>eudicotyledons</taxon>
        <taxon>Gunneridae</taxon>
        <taxon>Pentapetalae</taxon>
        <taxon>rosids</taxon>
        <taxon>fabids</taxon>
        <taxon>Fabales</taxon>
        <taxon>Fabaceae</taxon>
        <taxon>Papilionoideae</taxon>
        <taxon>50 kb inversion clade</taxon>
        <taxon>genistoids sensu lato</taxon>
        <taxon>core genistoids</taxon>
        <taxon>Crotalarieae</taxon>
        <taxon>Crotalaria</taxon>
    </lineage>
</organism>
<dbReference type="AlphaFoldDB" id="A0AAN9FTV2"/>
<proteinExistence type="predicted"/>
<reference evidence="2 3" key="1">
    <citation type="submission" date="2024-01" db="EMBL/GenBank/DDBJ databases">
        <title>The genomes of 5 underutilized Papilionoideae crops provide insights into root nodulation and disease resistanc.</title>
        <authorList>
            <person name="Yuan L."/>
        </authorList>
    </citation>
    <scope>NUCLEOTIDE SEQUENCE [LARGE SCALE GENOMIC DNA]</scope>
    <source>
        <strain evidence="2">ZHUSHIDOU_FW_LH</strain>
        <tissue evidence="2">Leaf</tissue>
    </source>
</reference>
<sequence length="217" mass="25126">MDFLNLSKRLYKTFLPRLFSLAVNKFSSVGDDGSWVNDVWLWSVGWRRELFSWESELLSSFLAFIDPVTPSQHVRDSWVWIHHSSGFYSCSSAYDVIHSSQVAMGEFLFRKIWFTLVPSKVSGFVWKLILGKVPTKEVLSYKGILPNDDNLLCCFCNQHLECVDHLFLHCNFASSLWNGIYAWFGIYSVLPSSCKEHLAQHSTLLRSRKFSKIRLVV</sequence>
<dbReference type="Proteomes" id="UP001372338">
    <property type="component" value="Unassembled WGS sequence"/>
</dbReference>
<name>A0AAN9FTV2_CROPI</name>
<protein>
    <recommendedName>
        <fullName evidence="1">Reverse transcriptase zinc-binding domain-containing protein</fullName>
    </recommendedName>
</protein>
<dbReference type="PANTHER" id="PTHR36617:SF16">
    <property type="entry name" value="OS04G0516500 PROTEIN"/>
    <property type="match status" value="1"/>
</dbReference>
<keyword evidence="3" id="KW-1185">Reference proteome</keyword>
<evidence type="ECO:0000313" key="2">
    <source>
        <dbReference type="EMBL" id="KAK7280954.1"/>
    </source>
</evidence>
<gene>
    <name evidence="2" type="ORF">RIF29_08549</name>
</gene>
<evidence type="ECO:0000313" key="3">
    <source>
        <dbReference type="Proteomes" id="UP001372338"/>
    </source>
</evidence>